<reference evidence="2" key="1">
    <citation type="journal article" date="2022" name="Int. J. Mol. Sci.">
        <title>Draft Genome of Tanacetum Coccineum: Genomic Comparison of Closely Related Tanacetum-Family Plants.</title>
        <authorList>
            <person name="Yamashiro T."/>
            <person name="Shiraishi A."/>
            <person name="Nakayama K."/>
            <person name="Satake H."/>
        </authorList>
    </citation>
    <scope>NUCLEOTIDE SEQUENCE</scope>
</reference>
<dbReference type="Proteomes" id="UP001151760">
    <property type="component" value="Unassembled WGS sequence"/>
</dbReference>
<sequence length="538" mass="61496">MILGRSFLATVHTRVKVYQGELSLGTEDDRVVFDICGNVKHRTNPSEEVFMVNGAQADVLDCIERLQAPKVDHKRKGEALSPESAKIRKHICKPVWDYGNKDIKVWPTCDPNLRKCNGGDTIYGIGKDGTLMEWECFVDDKRGSIEGLVKGELFKEDKQKSSDSNERLRNSPAHYERFNGKFENDVKVIADEYALKMGKKEQLLDAIWDSYERVYSKPDKPWLEFTLTKLEVGYQPKLKVETYEVKREDVNPYHQTPFRTSPQNTPFPFQIDILMFQQHHDESFYQAWSRFKDLIQKDPHFSLDLWSKIQIFYNHVDHVTQMALDVAARKRLRYTTPILENSFGSEMVRVKVPRCMAWLDSGKPIDSLDTTDNEGDNLGPQNTPQTPPSFEEYTPPVTYPDEVGETLGTPLEDEPLDETKLEDVGLTCDHDIPLSSREVPSFYEPEPQPLPTCPSLDISLGDKISPEPPIKPHSLDIFKMKAIDHLTIHTSPSPHVAYSLPMGMYCNYHPCIEDPRIQYGFKLGLLGIGRSLCVDVLN</sequence>
<accession>A0ABQ5AR20</accession>
<organism evidence="2 3">
    <name type="scientific">Tanacetum coccineum</name>
    <dbReference type="NCBI Taxonomy" id="301880"/>
    <lineage>
        <taxon>Eukaryota</taxon>
        <taxon>Viridiplantae</taxon>
        <taxon>Streptophyta</taxon>
        <taxon>Embryophyta</taxon>
        <taxon>Tracheophyta</taxon>
        <taxon>Spermatophyta</taxon>
        <taxon>Magnoliopsida</taxon>
        <taxon>eudicotyledons</taxon>
        <taxon>Gunneridae</taxon>
        <taxon>Pentapetalae</taxon>
        <taxon>asterids</taxon>
        <taxon>campanulids</taxon>
        <taxon>Asterales</taxon>
        <taxon>Asteraceae</taxon>
        <taxon>Asteroideae</taxon>
        <taxon>Anthemideae</taxon>
        <taxon>Anthemidinae</taxon>
        <taxon>Tanacetum</taxon>
    </lineage>
</organism>
<protein>
    <submittedName>
        <fullName evidence="2">Uncharacterized protein</fullName>
    </submittedName>
</protein>
<proteinExistence type="predicted"/>
<gene>
    <name evidence="2" type="ORF">Tco_0839587</name>
</gene>
<feature type="region of interest" description="Disordered" evidence="1">
    <location>
        <begin position="363"/>
        <end position="395"/>
    </location>
</feature>
<evidence type="ECO:0000313" key="3">
    <source>
        <dbReference type="Proteomes" id="UP001151760"/>
    </source>
</evidence>
<reference evidence="2" key="2">
    <citation type="submission" date="2022-01" db="EMBL/GenBank/DDBJ databases">
        <authorList>
            <person name="Yamashiro T."/>
            <person name="Shiraishi A."/>
            <person name="Satake H."/>
            <person name="Nakayama K."/>
        </authorList>
    </citation>
    <scope>NUCLEOTIDE SEQUENCE</scope>
</reference>
<name>A0ABQ5AR20_9ASTR</name>
<keyword evidence="3" id="KW-1185">Reference proteome</keyword>
<evidence type="ECO:0000256" key="1">
    <source>
        <dbReference type="SAM" id="MobiDB-lite"/>
    </source>
</evidence>
<comment type="caution">
    <text evidence="2">The sequence shown here is derived from an EMBL/GenBank/DDBJ whole genome shotgun (WGS) entry which is preliminary data.</text>
</comment>
<dbReference type="EMBL" id="BQNB010012561">
    <property type="protein sequence ID" value="GJT05125.1"/>
    <property type="molecule type" value="Genomic_DNA"/>
</dbReference>
<evidence type="ECO:0000313" key="2">
    <source>
        <dbReference type="EMBL" id="GJT05125.1"/>
    </source>
</evidence>